<evidence type="ECO:0000256" key="2">
    <source>
        <dbReference type="PIRSR" id="PIRSR005962-1"/>
    </source>
</evidence>
<keyword evidence="5" id="KW-1185">Reference proteome</keyword>
<dbReference type="KEGG" id="sutt:SUTMEG_12600"/>
<accession>A0A2Z6IAC5</accession>
<dbReference type="Pfam" id="PF07687">
    <property type="entry name" value="M20_dimer"/>
    <property type="match status" value="1"/>
</dbReference>
<dbReference type="GO" id="GO:0046657">
    <property type="term" value="P:folic acid catabolic process"/>
    <property type="evidence" value="ECO:0007669"/>
    <property type="project" value="TreeGrafter"/>
</dbReference>
<organism evidence="4 5">
    <name type="scientific">Sutterella megalosphaeroides</name>
    <dbReference type="NCBI Taxonomy" id="2494234"/>
    <lineage>
        <taxon>Bacteria</taxon>
        <taxon>Pseudomonadati</taxon>
        <taxon>Pseudomonadota</taxon>
        <taxon>Betaproteobacteria</taxon>
        <taxon>Burkholderiales</taxon>
        <taxon>Sutterellaceae</taxon>
        <taxon>Sutterella</taxon>
    </lineage>
</organism>
<keyword evidence="2" id="KW-0464">Manganese</keyword>
<dbReference type="InterPro" id="IPR002933">
    <property type="entry name" value="Peptidase_M20"/>
</dbReference>
<feature type="binding site" evidence="2">
    <location>
        <position position="197"/>
    </location>
    <ligand>
        <name>Mn(2+)</name>
        <dbReference type="ChEBI" id="CHEBI:29035"/>
        <label>2</label>
    </ligand>
</feature>
<keyword evidence="1 4" id="KW-0378">Hydrolase</keyword>
<evidence type="ECO:0000256" key="1">
    <source>
        <dbReference type="ARBA" id="ARBA00022801"/>
    </source>
</evidence>
<dbReference type="GO" id="GO:0046872">
    <property type="term" value="F:metal ion binding"/>
    <property type="evidence" value="ECO:0007669"/>
    <property type="project" value="UniProtKB-KW"/>
</dbReference>
<keyword evidence="2" id="KW-0479">Metal-binding</keyword>
<feature type="binding site" evidence="2">
    <location>
        <position position="161"/>
    </location>
    <ligand>
        <name>Mn(2+)</name>
        <dbReference type="ChEBI" id="CHEBI:29035"/>
        <label>2</label>
    </ligand>
</feature>
<dbReference type="Gene3D" id="3.30.70.360">
    <property type="match status" value="1"/>
</dbReference>
<dbReference type="GO" id="GO:0005737">
    <property type="term" value="C:cytoplasm"/>
    <property type="evidence" value="ECO:0007669"/>
    <property type="project" value="TreeGrafter"/>
</dbReference>
<evidence type="ECO:0000313" key="4">
    <source>
        <dbReference type="EMBL" id="BBF23369.1"/>
    </source>
</evidence>
<dbReference type="PIRSF" id="PIRSF005962">
    <property type="entry name" value="Pept_M20D_amidohydro"/>
    <property type="match status" value="1"/>
</dbReference>
<dbReference type="Gene3D" id="3.40.630.10">
    <property type="entry name" value="Zn peptidases"/>
    <property type="match status" value="1"/>
</dbReference>
<sequence>MNSAGSTACCDDLPMELLPGWKNPSSLAALKLIRRTIHRYPEPGWTEFLSTARVAEILEELGFRLTWGPQFIRPEFVRGRDARAAEEGKEFARASGVSETLIRKMGDYPGLVAEIDTGVPGKTVAIRVELDALAVEEPVNIEHLPAREGFVSVRHGIMHACGHDGHQAVAVELARFVKTNLPRLTGKIRFIFQPAEEGSRGAYPIVMSGVLDDVDVLLCAHLGVDIPAGTVVAAPEKFLCTTKLDLEFRGSPSHAGMQPQLGRNALLAAANAAINVMALPRHAEGMTRVNVGALHAGEGRNVVPSHATMEVEVRGENEAINRELASEALLRARGAAIAFGVEMLSRTVGEAIDFVPDESITQLIAVCARRARFCEKVLPTHPYNGSDDGTLMIRCVQEHGGRAGYFMVGAAHDDCRAHAAVDFEERYLLTLYDTYANLLVALVGNWK</sequence>
<proteinExistence type="predicted"/>
<gene>
    <name evidence="4" type="primary">abgA_2</name>
    <name evidence="4" type="ORF">SUTMEG_12600</name>
</gene>
<dbReference type="InterPro" id="IPR036264">
    <property type="entry name" value="Bact_exopeptidase_dim_dom"/>
</dbReference>
<protein>
    <submittedName>
        <fullName evidence="4">p-aminobenzoyl-glutamate hydrolase subunit A</fullName>
    </submittedName>
</protein>
<dbReference type="NCBIfam" id="TIGR01891">
    <property type="entry name" value="amidohydrolases"/>
    <property type="match status" value="1"/>
</dbReference>
<dbReference type="AlphaFoldDB" id="A0A2Z6IAC5"/>
<feature type="domain" description="Peptidase M20 dimerisation" evidence="3">
    <location>
        <begin position="245"/>
        <end position="322"/>
    </location>
</feature>
<comment type="cofactor">
    <cofactor evidence="2">
        <name>Mn(2+)</name>
        <dbReference type="ChEBI" id="CHEBI:29035"/>
    </cofactor>
    <text evidence="2">The Mn(2+) ion enhances activity.</text>
</comment>
<dbReference type="GO" id="GO:0016805">
    <property type="term" value="F:dipeptidase activity"/>
    <property type="evidence" value="ECO:0007669"/>
    <property type="project" value="TreeGrafter"/>
</dbReference>
<feature type="binding site" evidence="2">
    <location>
        <position position="163"/>
    </location>
    <ligand>
        <name>Mn(2+)</name>
        <dbReference type="ChEBI" id="CHEBI:29035"/>
        <label>2</label>
    </ligand>
</feature>
<dbReference type="SUPFAM" id="SSF53187">
    <property type="entry name" value="Zn-dependent exopeptidases"/>
    <property type="match status" value="1"/>
</dbReference>
<dbReference type="EMBL" id="AP018786">
    <property type="protein sequence ID" value="BBF23369.1"/>
    <property type="molecule type" value="Genomic_DNA"/>
</dbReference>
<evidence type="ECO:0000259" key="3">
    <source>
        <dbReference type="Pfam" id="PF07687"/>
    </source>
</evidence>
<dbReference type="PANTHER" id="PTHR30575:SF3">
    <property type="entry name" value="PEPTIDASE M20 DIMERISATION DOMAIN-CONTAINING PROTEIN"/>
    <property type="match status" value="1"/>
</dbReference>
<dbReference type="Proteomes" id="UP000271003">
    <property type="component" value="Chromosome"/>
</dbReference>
<dbReference type="RefSeq" id="WP_232008745.1">
    <property type="nucleotide sequence ID" value="NZ_AP018786.1"/>
</dbReference>
<reference evidence="4 5" key="1">
    <citation type="journal article" date="2018" name="Int. J. Syst. Evol. Microbiol.">
        <title>Mesosutterella multiformis gen. nov., sp. nov., a member of the family Sutterellaceae and Sutterella megalosphaeroides sp. nov., isolated from human faeces.</title>
        <authorList>
            <person name="Sakamoto M."/>
            <person name="Ikeyama N."/>
            <person name="Kunihiro T."/>
            <person name="Iino T."/>
            <person name="Yuki M."/>
            <person name="Ohkuma M."/>
        </authorList>
    </citation>
    <scope>NUCLEOTIDE SEQUENCE [LARGE SCALE GENOMIC DNA]</scope>
    <source>
        <strain evidence="4 5">6FBBBH3</strain>
    </source>
</reference>
<dbReference type="PANTHER" id="PTHR30575">
    <property type="entry name" value="PEPTIDASE M20"/>
    <property type="match status" value="1"/>
</dbReference>
<dbReference type="GO" id="GO:0071713">
    <property type="term" value="F:para-aminobenzoyl-glutamate hydrolase activity"/>
    <property type="evidence" value="ECO:0007669"/>
    <property type="project" value="TreeGrafter"/>
</dbReference>
<name>A0A2Z6IAC5_9BURK</name>
<dbReference type="InterPro" id="IPR017439">
    <property type="entry name" value="Amidohydrolase"/>
</dbReference>
<dbReference type="Pfam" id="PF01546">
    <property type="entry name" value="Peptidase_M20"/>
    <property type="match status" value="1"/>
</dbReference>
<dbReference type="InterPro" id="IPR011650">
    <property type="entry name" value="Peptidase_M20_dimer"/>
</dbReference>
<feature type="binding site" evidence="2">
    <location>
        <position position="221"/>
    </location>
    <ligand>
        <name>Mn(2+)</name>
        <dbReference type="ChEBI" id="CHEBI:29035"/>
        <label>2</label>
    </ligand>
</feature>
<dbReference type="InterPro" id="IPR052030">
    <property type="entry name" value="Peptidase_M20/M20A_hydrolases"/>
</dbReference>
<evidence type="ECO:0000313" key="5">
    <source>
        <dbReference type="Proteomes" id="UP000271003"/>
    </source>
</evidence>
<dbReference type="SUPFAM" id="SSF55031">
    <property type="entry name" value="Bacterial exopeptidase dimerisation domain"/>
    <property type="match status" value="1"/>
</dbReference>